<protein>
    <recommendedName>
        <fullName evidence="2">Cilia- and flagella-associated protein 126</fullName>
    </recommendedName>
</protein>
<feature type="compositionally biased region" description="Basic and acidic residues" evidence="3">
    <location>
        <begin position="149"/>
        <end position="170"/>
    </location>
</feature>
<dbReference type="Pfam" id="PF22611">
    <property type="entry name" value="CFAP126"/>
    <property type="match status" value="1"/>
</dbReference>
<dbReference type="STRING" id="37653.A0A0L8HY73"/>
<evidence type="ECO:0000256" key="1">
    <source>
        <dbReference type="ARBA" id="ARBA00009887"/>
    </source>
</evidence>
<dbReference type="AlphaFoldDB" id="A0A0L8HY73"/>
<dbReference type="OMA" id="SNDQGHI"/>
<dbReference type="EMBL" id="KQ417023">
    <property type="protein sequence ID" value="KOF94131.1"/>
    <property type="molecule type" value="Genomic_DNA"/>
</dbReference>
<dbReference type="InterPro" id="IPR038797">
    <property type="entry name" value="Fltp"/>
</dbReference>
<organism evidence="4">
    <name type="scientific">Octopus bimaculoides</name>
    <name type="common">California two-spotted octopus</name>
    <dbReference type="NCBI Taxonomy" id="37653"/>
    <lineage>
        <taxon>Eukaryota</taxon>
        <taxon>Metazoa</taxon>
        <taxon>Spiralia</taxon>
        <taxon>Lophotrochozoa</taxon>
        <taxon>Mollusca</taxon>
        <taxon>Cephalopoda</taxon>
        <taxon>Coleoidea</taxon>
        <taxon>Octopodiformes</taxon>
        <taxon>Octopoda</taxon>
        <taxon>Incirrata</taxon>
        <taxon>Octopodidae</taxon>
        <taxon>Octopus</taxon>
    </lineage>
</organism>
<dbReference type="PANTHER" id="PTHR34639">
    <property type="entry name" value="PROTEIN FLATTOP"/>
    <property type="match status" value="1"/>
</dbReference>
<accession>A0A0L8HY73</accession>
<proteinExistence type="inferred from homology"/>
<reference evidence="4" key="1">
    <citation type="submission" date="2015-07" db="EMBL/GenBank/DDBJ databases">
        <title>MeaNS - Measles Nucleotide Surveillance Program.</title>
        <authorList>
            <person name="Tran T."/>
            <person name="Druce J."/>
        </authorList>
    </citation>
    <scope>NUCLEOTIDE SEQUENCE</scope>
    <source>
        <strain evidence="4">UCB-OBI-ISO-001</strain>
        <tissue evidence="4">Gonad</tissue>
    </source>
</reference>
<dbReference type="GO" id="GO:0044782">
    <property type="term" value="P:cilium organization"/>
    <property type="evidence" value="ECO:0007669"/>
    <property type="project" value="TreeGrafter"/>
</dbReference>
<dbReference type="PANTHER" id="PTHR34639:SF1">
    <property type="entry name" value="PROTEIN FLATTOP"/>
    <property type="match status" value="1"/>
</dbReference>
<dbReference type="OrthoDB" id="521617at2759"/>
<evidence type="ECO:0000256" key="3">
    <source>
        <dbReference type="SAM" id="MobiDB-lite"/>
    </source>
</evidence>
<comment type="similarity">
    <text evidence="1">Belongs to the Flattop family.</text>
</comment>
<dbReference type="CDD" id="cd23705">
    <property type="entry name" value="Flattop"/>
    <property type="match status" value="1"/>
</dbReference>
<dbReference type="KEGG" id="obi:106867892"/>
<dbReference type="GO" id="GO:0036064">
    <property type="term" value="C:ciliary basal body"/>
    <property type="evidence" value="ECO:0007669"/>
    <property type="project" value="TreeGrafter"/>
</dbReference>
<evidence type="ECO:0000256" key="2">
    <source>
        <dbReference type="ARBA" id="ARBA00033306"/>
    </source>
</evidence>
<evidence type="ECO:0000313" key="4">
    <source>
        <dbReference type="EMBL" id="KOF94131.1"/>
    </source>
</evidence>
<feature type="compositionally biased region" description="Polar residues" evidence="3">
    <location>
        <begin position="138"/>
        <end position="148"/>
    </location>
</feature>
<sequence length="203" mass="22703">MSRQFSANQYEDGFCRSNRWEIPNKLSQYPKQQDGFTVVIANNDGHLLEGVKRSKNSPWGNFVDTWDFPLKIPGSSGLNTTARRQASAKGLSNLKENFDRQMQDFNIETSSLRNVMKKTKKNDVPKPKPAVAKDCSPRSETPQANQPEQIKEEKGENVTDEKPTDTESRCSSRKSAADVQATEAKSATPKPSERPESKSSSVH</sequence>
<feature type="region of interest" description="Disordered" evidence="3">
    <location>
        <begin position="113"/>
        <end position="203"/>
    </location>
</feature>
<name>A0A0L8HY73_OCTBM</name>
<gene>
    <name evidence="4" type="ORF">OCBIM_22002609mg</name>
</gene>